<proteinExistence type="predicted"/>
<name>A0ACB9EAN0_9ASTR</name>
<dbReference type="Proteomes" id="UP001056120">
    <property type="component" value="Linkage Group LG18"/>
</dbReference>
<sequence>MASSFEDNKSIPITISLEQPSNIIPIKSPNRDTHREQRFISKPVKKMEVTAPPKADAEMKTKILKLMKDITSSFDFEEYIEEKRRRCTHKIYSPKHGLDKTITIGKAAKAALKKLDDGVSVEDAKAVYEPHFLNQLIRWKKKLSVFLSPFLIGPRYTSFGRHFTKVDKLKEIVDRLHCCFMKEKLESTGKKCKFKNYELIITPKVMGLNPPFGVEASLANKFIDHALKFKPKLCWS</sequence>
<evidence type="ECO:0000313" key="1">
    <source>
        <dbReference type="EMBL" id="KAI3755638.1"/>
    </source>
</evidence>
<reference evidence="2" key="1">
    <citation type="journal article" date="2022" name="Mol. Ecol. Resour.">
        <title>The genomes of chicory, endive, great burdock and yacon provide insights into Asteraceae palaeo-polyploidization history and plant inulin production.</title>
        <authorList>
            <person name="Fan W."/>
            <person name="Wang S."/>
            <person name="Wang H."/>
            <person name="Wang A."/>
            <person name="Jiang F."/>
            <person name="Liu H."/>
            <person name="Zhao H."/>
            <person name="Xu D."/>
            <person name="Zhang Y."/>
        </authorList>
    </citation>
    <scope>NUCLEOTIDE SEQUENCE [LARGE SCALE GENOMIC DNA]</scope>
    <source>
        <strain evidence="2">cv. Yunnan</strain>
    </source>
</reference>
<gene>
    <name evidence="1" type="ORF">L1987_55443</name>
</gene>
<dbReference type="EMBL" id="CM042035">
    <property type="protein sequence ID" value="KAI3755638.1"/>
    <property type="molecule type" value="Genomic_DNA"/>
</dbReference>
<comment type="caution">
    <text evidence="1">The sequence shown here is derived from an EMBL/GenBank/DDBJ whole genome shotgun (WGS) entry which is preliminary data.</text>
</comment>
<evidence type="ECO:0000313" key="2">
    <source>
        <dbReference type="Proteomes" id="UP001056120"/>
    </source>
</evidence>
<keyword evidence="2" id="KW-1185">Reference proteome</keyword>
<organism evidence="1 2">
    <name type="scientific">Smallanthus sonchifolius</name>
    <dbReference type="NCBI Taxonomy" id="185202"/>
    <lineage>
        <taxon>Eukaryota</taxon>
        <taxon>Viridiplantae</taxon>
        <taxon>Streptophyta</taxon>
        <taxon>Embryophyta</taxon>
        <taxon>Tracheophyta</taxon>
        <taxon>Spermatophyta</taxon>
        <taxon>Magnoliopsida</taxon>
        <taxon>eudicotyledons</taxon>
        <taxon>Gunneridae</taxon>
        <taxon>Pentapetalae</taxon>
        <taxon>asterids</taxon>
        <taxon>campanulids</taxon>
        <taxon>Asterales</taxon>
        <taxon>Asteraceae</taxon>
        <taxon>Asteroideae</taxon>
        <taxon>Heliantheae alliance</taxon>
        <taxon>Millerieae</taxon>
        <taxon>Smallanthus</taxon>
    </lineage>
</organism>
<protein>
    <submittedName>
        <fullName evidence="1">Uncharacterized protein</fullName>
    </submittedName>
</protein>
<accession>A0ACB9EAN0</accession>
<reference evidence="1 2" key="2">
    <citation type="journal article" date="2022" name="Mol. Ecol. Resour.">
        <title>The genomes of chicory, endive, great burdock and yacon provide insights into Asteraceae paleo-polyploidization history and plant inulin production.</title>
        <authorList>
            <person name="Fan W."/>
            <person name="Wang S."/>
            <person name="Wang H."/>
            <person name="Wang A."/>
            <person name="Jiang F."/>
            <person name="Liu H."/>
            <person name="Zhao H."/>
            <person name="Xu D."/>
            <person name="Zhang Y."/>
        </authorList>
    </citation>
    <scope>NUCLEOTIDE SEQUENCE [LARGE SCALE GENOMIC DNA]</scope>
    <source>
        <strain evidence="2">cv. Yunnan</strain>
        <tissue evidence="1">Leaves</tissue>
    </source>
</reference>